<dbReference type="InterPro" id="IPR000873">
    <property type="entry name" value="AMP-dep_synth/lig_dom"/>
</dbReference>
<dbReference type="InterPro" id="IPR042099">
    <property type="entry name" value="ANL_N_sf"/>
</dbReference>
<dbReference type="PANTHER" id="PTHR22754">
    <property type="entry name" value="DISCO-INTERACTING PROTEIN 2 DIP2 -RELATED"/>
    <property type="match status" value="1"/>
</dbReference>
<dbReference type="Pfam" id="PF00501">
    <property type="entry name" value="AMP-binding"/>
    <property type="match status" value="2"/>
</dbReference>
<sequence length="470" mass="48715">MLTSSERVGGWHVAGTGATTLSTLLTARAAADGDRVALTWFGFRAAAATTLTWAELDRRVTAVAAALRQVTEPGQRAAVLIAPSADHVVAVLAVVRAGLVAIPLPPRSPAAIADAGPVIVLATADTVAATRRFLSTLDTCGHRVLAVDAVEDAPGFTEDPVAAEDVAYLQYPAGVMVTHANVVANARQTAAVLQGRTVLSWLPPTDPLGLLLAIAVPIVSGRSAVLVDRRDLLAEPARLLADPALRDIGTLVADTDPDLARLLGALPSDARRVCHVLAEATAVVTAAGVPAGQRIAIVDPGGRRVPDGEPGEIWISGPNIARGYWQRPEESAHVFCALITGDDEPRWWLRSGDLGFLDESGELHVTGRCADLVAGHHPGDLEATAAEAHPAVGSATAFSVGDAQAVIVAELADGVVPPARGEVERAVRAAVSAAHELVPHRVVVVPPGGRPPERARCRDRFAAGLLDGSR</sequence>
<dbReference type="Gene3D" id="3.30.300.30">
    <property type="match status" value="1"/>
</dbReference>
<evidence type="ECO:0000313" key="3">
    <source>
        <dbReference type="EMBL" id="WIV61579.1"/>
    </source>
</evidence>
<organism evidence="3 4">
    <name type="scientific">Amycolatopsis nalaikhensis</name>
    <dbReference type="NCBI Taxonomy" id="715472"/>
    <lineage>
        <taxon>Bacteria</taxon>
        <taxon>Bacillati</taxon>
        <taxon>Actinomycetota</taxon>
        <taxon>Actinomycetes</taxon>
        <taxon>Pseudonocardiales</taxon>
        <taxon>Pseudonocardiaceae</taxon>
        <taxon>Amycolatopsis</taxon>
    </lineage>
</organism>
<keyword evidence="4" id="KW-1185">Reference proteome</keyword>
<dbReference type="SUPFAM" id="SSF56801">
    <property type="entry name" value="Acetyl-CoA synthetase-like"/>
    <property type="match status" value="1"/>
</dbReference>
<gene>
    <name evidence="3" type="ORF">QP939_24720</name>
</gene>
<dbReference type="Gene3D" id="3.40.50.12780">
    <property type="entry name" value="N-terminal domain of ligase-like"/>
    <property type="match status" value="1"/>
</dbReference>
<feature type="domain" description="AMP-dependent synthetase/ligase" evidence="2">
    <location>
        <begin position="27"/>
        <end position="241"/>
    </location>
</feature>
<feature type="domain" description="AMP-dependent synthetase/ligase" evidence="2">
    <location>
        <begin position="282"/>
        <end position="325"/>
    </location>
</feature>
<dbReference type="Proteomes" id="UP001227101">
    <property type="component" value="Chromosome"/>
</dbReference>
<dbReference type="PANTHER" id="PTHR22754:SF32">
    <property type="entry name" value="DISCO-INTERACTING PROTEIN 2"/>
    <property type="match status" value="1"/>
</dbReference>
<protein>
    <submittedName>
        <fullName evidence="3">AMP-binding protein</fullName>
    </submittedName>
</protein>
<evidence type="ECO:0000256" key="1">
    <source>
        <dbReference type="ARBA" id="ARBA00006432"/>
    </source>
</evidence>
<dbReference type="RefSeq" id="WP_285459187.1">
    <property type="nucleotide sequence ID" value="NZ_CP127173.1"/>
</dbReference>
<evidence type="ECO:0000313" key="4">
    <source>
        <dbReference type="Proteomes" id="UP001227101"/>
    </source>
</evidence>
<proteinExistence type="inferred from homology"/>
<reference evidence="3 4" key="1">
    <citation type="submission" date="2023-06" db="EMBL/GenBank/DDBJ databases">
        <authorList>
            <person name="Oyuntsetseg B."/>
            <person name="Kim S.B."/>
        </authorList>
    </citation>
    <scope>NUCLEOTIDE SEQUENCE [LARGE SCALE GENOMIC DNA]</scope>
    <source>
        <strain evidence="3 4">2-2</strain>
    </source>
</reference>
<accession>A0ABY8Y0R4</accession>
<dbReference type="EMBL" id="CP127173">
    <property type="protein sequence ID" value="WIV61579.1"/>
    <property type="molecule type" value="Genomic_DNA"/>
</dbReference>
<name>A0ABY8Y0R4_9PSEU</name>
<evidence type="ECO:0000259" key="2">
    <source>
        <dbReference type="Pfam" id="PF00501"/>
    </source>
</evidence>
<comment type="similarity">
    <text evidence="1">Belongs to the ATP-dependent AMP-binding enzyme family.</text>
</comment>
<dbReference type="InterPro" id="IPR045851">
    <property type="entry name" value="AMP-bd_C_sf"/>
</dbReference>